<accession>A0A0C2IWC0</accession>
<name>A0A0C2IWC0_THEKT</name>
<keyword evidence="2" id="KW-1185">Reference proteome</keyword>
<evidence type="ECO:0000313" key="2">
    <source>
        <dbReference type="Proteomes" id="UP000031668"/>
    </source>
</evidence>
<dbReference type="AlphaFoldDB" id="A0A0C2IWC0"/>
<protein>
    <submittedName>
        <fullName evidence="1">Uncharacterized protein</fullName>
    </submittedName>
</protein>
<reference evidence="1 2" key="1">
    <citation type="journal article" date="2014" name="Genome Biol. Evol.">
        <title>The genome of the myxosporean Thelohanellus kitauei shows adaptations to nutrient acquisition within its fish host.</title>
        <authorList>
            <person name="Yang Y."/>
            <person name="Xiong J."/>
            <person name="Zhou Z."/>
            <person name="Huo F."/>
            <person name="Miao W."/>
            <person name="Ran C."/>
            <person name="Liu Y."/>
            <person name="Zhang J."/>
            <person name="Feng J."/>
            <person name="Wang M."/>
            <person name="Wang M."/>
            <person name="Wang L."/>
            <person name="Yao B."/>
        </authorList>
    </citation>
    <scope>NUCLEOTIDE SEQUENCE [LARGE SCALE GENOMIC DNA]</scope>
    <source>
        <strain evidence="1">Wuqing</strain>
    </source>
</reference>
<evidence type="ECO:0000313" key="1">
    <source>
        <dbReference type="EMBL" id="KII61162.1"/>
    </source>
</evidence>
<dbReference type="Proteomes" id="UP000031668">
    <property type="component" value="Unassembled WGS sequence"/>
</dbReference>
<dbReference type="EMBL" id="JWZT01005375">
    <property type="protein sequence ID" value="KII61162.1"/>
    <property type="molecule type" value="Genomic_DNA"/>
</dbReference>
<gene>
    <name evidence="1" type="ORF">RF11_16445</name>
</gene>
<proteinExistence type="predicted"/>
<sequence length="148" mass="16715">MADHEVNDQEPDTLIYDKDWEKMYPIKEVSCDKNAFYCIPCELTISCAERGSTNVLITVGPGVMAPSLDPDGLFITDSNSTTTLRNLHSLCTILEDQAIMKYTKRLPRTHGLGDLQELVKTENSQNTEQEIDLLSKLKIFKDITGRVY</sequence>
<organism evidence="1 2">
    <name type="scientific">Thelohanellus kitauei</name>
    <name type="common">Myxosporean</name>
    <dbReference type="NCBI Taxonomy" id="669202"/>
    <lineage>
        <taxon>Eukaryota</taxon>
        <taxon>Metazoa</taxon>
        <taxon>Cnidaria</taxon>
        <taxon>Myxozoa</taxon>
        <taxon>Myxosporea</taxon>
        <taxon>Bivalvulida</taxon>
        <taxon>Platysporina</taxon>
        <taxon>Myxobolidae</taxon>
        <taxon>Thelohanellus</taxon>
    </lineage>
</organism>
<comment type="caution">
    <text evidence="1">The sequence shown here is derived from an EMBL/GenBank/DDBJ whole genome shotgun (WGS) entry which is preliminary data.</text>
</comment>